<evidence type="ECO:0008006" key="3">
    <source>
        <dbReference type="Google" id="ProtNLM"/>
    </source>
</evidence>
<name>A0A5C6RP00_9BACT</name>
<protein>
    <recommendedName>
        <fullName evidence="3">Tetratricopeptide repeat protein</fullName>
    </recommendedName>
</protein>
<gene>
    <name evidence="1" type="ORF">FRY97_10715</name>
</gene>
<sequence>MYQSRLVQHIRELPAKQRERFRQFVHSPYYNQHDKTQELLSFILKKLDKRPSSLSKERVFKALFPGEPYEEQPLYNVMSYLNKLYYKFMAVQFTEKQRYQESLFTLEEAFDNHQFDIMTNRGKQLRKRLDKDPVHDSEYFMASYRLNHAVGYYSGHYFDRAETNTFQQMLDDLDKYYIVEKLRNCCHLTANSLILNTSYEFQMLNEVLAHIQANWGSYHAERSIVLYYTGLMSMLEEQEPNHYQRMKSMLDREMKHLSEKEGRDLYSFAYNYCIRMINAGESAYQLELFNLYKQGLRQDLLLDKGMISEWDYKNIATLGARLKAFEWTEAFLHEYRGKLPPHRQENAYNYNLGNLYYNKQMYEEALSALLLVQFTDVKYHLSTTFLLLRTYYALQDTEALLSLIETFRIYVIRNRKMTVEQKRGYTNFLRFAKKLVLLKHNAAYSKRDLGKELESLKDKVEATENVINKYWLLEECQVAAQERAAKP</sequence>
<dbReference type="AlphaFoldDB" id="A0A5C6RP00"/>
<evidence type="ECO:0000313" key="1">
    <source>
        <dbReference type="EMBL" id="TXB63122.1"/>
    </source>
</evidence>
<evidence type="ECO:0000313" key="2">
    <source>
        <dbReference type="Proteomes" id="UP000321580"/>
    </source>
</evidence>
<dbReference type="OrthoDB" id="1490979at2"/>
<dbReference type="RefSeq" id="WP_147167525.1">
    <property type="nucleotide sequence ID" value="NZ_VOOR01000019.1"/>
</dbReference>
<proteinExistence type="predicted"/>
<keyword evidence="2" id="KW-1185">Reference proteome</keyword>
<reference evidence="1 2" key="1">
    <citation type="submission" date="2019-08" db="EMBL/GenBank/DDBJ databases">
        <title>Genome of Phaeodactylibacter luteus.</title>
        <authorList>
            <person name="Bowman J.P."/>
        </authorList>
    </citation>
    <scope>NUCLEOTIDE SEQUENCE [LARGE SCALE GENOMIC DNA]</scope>
    <source>
        <strain evidence="1 2">KCTC 42180</strain>
    </source>
</reference>
<dbReference type="Proteomes" id="UP000321580">
    <property type="component" value="Unassembled WGS sequence"/>
</dbReference>
<organism evidence="1 2">
    <name type="scientific">Phaeodactylibacter luteus</name>
    <dbReference type="NCBI Taxonomy" id="1564516"/>
    <lineage>
        <taxon>Bacteria</taxon>
        <taxon>Pseudomonadati</taxon>
        <taxon>Bacteroidota</taxon>
        <taxon>Saprospiria</taxon>
        <taxon>Saprospirales</taxon>
        <taxon>Haliscomenobacteraceae</taxon>
        <taxon>Phaeodactylibacter</taxon>
    </lineage>
</organism>
<dbReference type="EMBL" id="VOOR01000019">
    <property type="protein sequence ID" value="TXB63122.1"/>
    <property type="molecule type" value="Genomic_DNA"/>
</dbReference>
<comment type="caution">
    <text evidence="1">The sequence shown here is derived from an EMBL/GenBank/DDBJ whole genome shotgun (WGS) entry which is preliminary data.</text>
</comment>
<accession>A0A5C6RP00</accession>